<dbReference type="PRINTS" id="PR01264">
    <property type="entry name" value="MECHCHANNEL"/>
</dbReference>
<dbReference type="GO" id="GO:0005886">
    <property type="term" value="C:plasma membrane"/>
    <property type="evidence" value="ECO:0007669"/>
    <property type="project" value="UniProtKB-SubCell"/>
</dbReference>
<evidence type="ECO:0000256" key="5">
    <source>
        <dbReference type="ARBA" id="ARBA00022989"/>
    </source>
</evidence>
<feature type="transmembrane region" description="Helical" evidence="9">
    <location>
        <begin position="12"/>
        <end position="31"/>
    </location>
</feature>
<accession>A0A2U1E3X8</accession>
<evidence type="ECO:0000256" key="9">
    <source>
        <dbReference type="HAMAP-Rule" id="MF_00115"/>
    </source>
</evidence>
<proteinExistence type="inferred from homology"/>
<comment type="function">
    <text evidence="9">Channel that opens in response to stretch forces in the membrane lipid bilayer. May participate in the regulation of osmotic pressure changes within the cell.</text>
</comment>
<dbReference type="Pfam" id="PF01741">
    <property type="entry name" value="MscL"/>
    <property type="match status" value="1"/>
</dbReference>
<keyword evidence="4 9" id="KW-0812">Transmembrane</keyword>
<name>A0A2U1E3X8_9FIRM</name>
<dbReference type="EMBL" id="QEKV01000004">
    <property type="protein sequence ID" value="PVY94552.1"/>
    <property type="molecule type" value="Genomic_DNA"/>
</dbReference>
<evidence type="ECO:0000256" key="3">
    <source>
        <dbReference type="ARBA" id="ARBA00022475"/>
    </source>
</evidence>
<reference evidence="10 11" key="1">
    <citation type="submission" date="2018-04" db="EMBL/GenBank/DDBJ databases">
        <title>Genomic Encyclopedia of Type Strains, Phase IV (KMG-IV): sequencing the most valuable type-strain genomes for metagenomic binning, comparative biology and taxonomic classification.</title>
        <authorList>
            <person name="Goeker M."/>
        </authorList>
    </citation>
    <scope>NUCLEOTIDE SEQUENCE [LARGE SCALE GENOMIC DNA]</scope>
    <source>
        <strain evidence="10 11">DSM 20705</strain>
    </source>
</reference>
<dbReference type="Gene3D" id="1.10.1200.120">
    <property type="entry name" value="Large-conductance mechanosensitive channel, MscL, domain 1"/>
    <property type="match status" value="1"/>
</dbReference>
<dbReference type="NCBIfam" id="TIGR00220">
    <property type="entry name" value="mscL"/>
    <property type="match status" value="1"/>
</dbReference>
<keyword evidence="6 9" id="KW-0406">Ion transport</keyword>
<dbReference type="AlphaFoldDB" id="A0A2U1E3X8"/>
<comment type="caution">
    <text evidence="10">The sequence shown here is derived from an EMBL/GenBank/DDBJ whole genome shotgun (WGS) entry which is preliminary data.</text>
</comment>
<keyword evidence="8 9" id="KW-0407">Ion channel</keyword>
<organism evidence="10 11">
    <name type="scientific">Ezakiella coagulans</name>
    <dbReference type="NCBI Taxonomy" id="46507"/>
    <lineage>
        <taxon>Bacteria</taxon>
        <taxon>Bacillati</taxon>
        <taxon>Bacillota</taxon>
        <taxon>Tissierellia</taxon>
        <taxon>Ezakiella</taxon>
    </lineage>
</organism>
<dbReference type="HAMAP" id="MF_00115">
    <property type="entry name" value="MscL"/>
    <property type="match status" value="1"/>
</dbReference>
<dbReference type="SUPFAM" id="SSF81330">
    <property type="entry name" value="Gated mechanosensitive channel"/>
    <property type="match status" value="1"/>
</dbReference>
<evidence type="ECO:0000256" key="7">
    <source>
        <dbReference type="ARBA" id="ARBA00023136"/>
    </source>
</evidence>
<gene>
    <name evidence="9" type="primary">mscL</name>
    <name evidence="10" type="ORF">C7381_10458</name>
</gene>
<evidence type="ECO:0000256" key="8">
    <source>
        <dbReference type="ARBA" id="ARBA00023303"/>
    </source>
</evidence>
<comment type="similarity">
    <text evidence="9">Belongs to the MscL family.</text>
</comment>
<dbReference type="InterPro" id="IPR037673">
    <property type="entry name" value="MSC/AndL"/>
</dbReference>
<keyword evidence="11" id="KW-1185">Reference proteome</keyword>
<dbReference type="PANTHER" id="PTHR30266:SF2">
    <property type="entry name" value="LARGE-CONDUCTANCE MECHANOSENSITIVE CHANNEL"/>
    <property type="match status" value="1"/>
</dbReference>
<dbReference type="Proteomes" id="UP000245793">
    <property type="component" value="Unassembled WGS sequence"/>
</dbReference>
<dbReference type="InterPro" id="IPR001185">
    <property type="entry name" value="MS_channel"/>
</dbReference>
<dbReference type="NCBIfam" id="NF001843">
    <property type="entry name" value="PRK00567.1-4"/>
    <property type="match status" value="1"/>
</dbReference>
<sequence>MLKDFKDFINRGNVFDMAIGVIIGGAFGKIVSSLVNDILMPLIGKLTGGLDFSNLFVSLDGTSYNTLQAAEEAGAAVLKYGSFIQSVLDFLIIAFCIFMMVKAIMKVKKQPAPADPTTKTCPLCKTEIPIGAVKCPHCTGDISGK</sequence>
<dbReference type="PANTHER" id="PTHR30266">
    <property type="entry name" value="MECHANOSENSITIVE CHANNEL MSCL"/>
    <property type="match status" value="1"/>
</dbReference>
<evidence type="ECO:0000256" key="4">
    <source>
        <dbReference type="ARBA" id="ARBA00022692"/>
    </source>
</evidence>
<keyword evidence="2 9" id="KW-0813">Transport</keyword>
<dbReference type="NCBIfam" id="NF010557">
    <property type="entry name" value="PRK13952.1"/>
    <property type="match status" value="1"/>
</dbReference>
<comment type="subcellular location">
    <subcellularLocation>
        <location evidence="9">Cell membrane</location>
        <topology evidence="9">Multi-pass membrane protein</topology>
    </subcellularLocation>
    <subcellularLocation>
        <location evidence="1">Membrane</location>
        <topology evidence="1">Multi-pass membrane protein</topology>
    </subcellularLocation>
</comment>
<dbReference type="InterPro" id="IPR036019">
    <property type="entry name" value="MscL_channel"/>
</dbReference>
<keyword evidence="5 9" id="KW-1133">Transmembrane helix</keyword>
<evidence type="ECO:0000256" key="6">
    <source>
        <dbReference type="ARBA" id="ARBA00023065"/>
    </source>
</evidence>
<dbReference type="GO" id="GO:0008381">
    <property type="term" value="F:mechanosensitive monoatomic ion channel activity"/>
    <property type="evidence" value="ECO:0007669"/>
    <property type="project" value="UniProtKB-UniRule"/>
</dbReference>
<protein>
    <recommendedName>
        <fullName evidence="9">Large-conductance mechanosensitive channel</fullName>
    </recommendedName>
</protein>
<evidence type="ECO:0000256" key="1">
    <source>
        <dbReference type="ARBA" id="ARBA00004141"/>
    </source>
</evidence>
<keyword evidence="7 9" id="KW-0472">Membrane</keyword>
<evidence type="ECO:0000256" key="2">
    <source>
        <dbReference type="ARBA" id="ARBA00022448"/>
    </source>
</evidence>
<keyword evidence="3 9" id="KW-1003">Cell membrane</keyword>
<dbReference type="RefSeq" id="WP_116479993.1">
    <property type="nucleotide sequence ID" value="NZ_JBKYKF010000001.1"/>
</dbReference>
<comment type="subunit">
    <text evidence="9">Homopentamer.</text>
</comment>
<evidence type="ECO:0000313" key="11">
    <source>
        <dbReference type="Proteomes" id="UP000245793"/>
    </source>
</evidence>
<evidence type="ECO:0000313" key="10">
    <source>
        <dbReference type="EMBL" id="PVY94552.1"/>
    </source>
</evidence>
<feature type="transmembrane region" description="Helical" evidence="9">
    <location>
        <begin position="83"/>
        <end position="101"/>
    </location>
</feature>